<evidence type="ECO:0000256" key="2">
    <source>
        <dbReference type="ARBA" id="ARBA00021980"/>
    </source>
</evidence>
<dbReference type="Proteomes" id="UP000596035">
    <property type="component" value="Chromosome"/>
</dbReference>
<dbReference type="EC" id="2.4.2.3" evidence="1"/>
<dbReference type="RefSeq" id="WP_066538066.1">
    <property type="nucleotide sequence ID" value="NZ_CP021422.1"/>
</dbReference>
<evidence type="ECO:0000259" key="4">
    <source>
        <dbReference type="Pfam" id="PF01048"/>
    </source>
</evidence>
<dbReference type="EMBL" id="CP065321">
    <property type="protein sequence ID" value="QQR31613.1"/>
    <property type="molecule type" value="Genomic_DNA"/>
</dbReference>
<dbReference type="SUPFAM" id="SSF53167">
    <property type="entry name" value="Purine and uridine phosphorylases"/>
    <property type="match status" value="1"/>
</dbReference>
<reference evidence="5" key="1">
    <citation type="journal article" date="2017" name="Genome Announc.">
        <title>High-Quality Whole-Genome Sequences of the Oligo-Mouse-Microbiota Bacterial Community.</title>
        <authorList>
            <person name="Garzetti D."/>
            <person name="Brugiroux S."/>
            <person name="Bunk B."/>
            <person name="Pukall R."/>
            <person name="McCoy K.D."/>
            <person name="Macpherson A.J."/>
            <person name="Stecher B."/>
        </authorList>
    </citation>
    <scope>NUCLEOTIDE SEQUENCE</scope>
    <source>
        <strain evidence="5">KB18</strain>
    </source>
</reference>
<dbReference type="AlphaFoldDB" id="A0A1Z2XV68"/>
<dbReference type="GO" id="GO:0005829">
    <property type="term" value="C:cytosol"/>
    <property type="evidence" value="ECO:0007669"/>
    <property type="project" value="TreeGrafter"/>
</dbReference>
<dbReference type="EMBL" id="CP021422">
    <property type="protein sequence ID" value="ASB42332.1"/>
    <property type="molecule type" value="Genomic_DNA"/>
</dbReference>
<keyword evidence="7" id="KW-1185">Reference proteome</keyword>
<reference evidence="6 8" key="3">
    <citation type="submission" date="2020-11" db="EMBL/GenBank/DDBJ databases">
        <title>Closed and high quality bacterial genomes of the OMM12 community.</title>
        <authorList>
            <person name="Marbouty M."/>
            <person name="Lamy-Besnier Q."/>
            <person name="Debarbieux L."/>
            <person name="Koszul R."/>
        </authorList>
    </citation>
    <scope>NUCLEOTIDE SEQUENCE [LARGE SCALE GENOMIC DNA]</scope>
    <source>
        <strain evidence="6 8">KB18</strain>
    </source>
</reference>
<dbReference type="Proteomes" id="UP000196710">
    <property type="component" value="Chromosome"/>
</dbReference>
<dbReference type="InterPro" id="IPR035994">
    <property type="entry name" value="Nucleoside_phosphorylase_sf"/>
</dbReference>
<dbReference type="GO" id="GO:0004850">
    <property type="term" value="F:uridine phosphorylase activity"/>
    <property type="evidence" value="ECO:0007669"/>
    <property type="project" value="UniProtKB-EC"/>
</dbReference>
<evidence type="ECO:0000313" key="5">
    <source>
        <dbReference type="EMBL" id="ASB42332.1"/>
    </source>
</evidence>
<dbReference type="Gene3D" id="3.40.50.1580">
    <property type="entry name" value="Nucleoside phosphorylase domain"/>
    <property type="match status" value="1"/>
</dbReference>
<evidence type="ECO:0000313" key="6">
    <source>
        <dbReference type="EMBL" id="QQR31613.1"/>
    </source>
</evidence>
<dbReference type="KEGG" id="amur:ADH66_17740"/>
<dbReference type="GO" id="GO:0006152">
    <property type="term" value="P:purine nucleoside catabolic process"/>
    <property type="evidence" value="ECO:0007669"/>
    <property type="project" value="TreeGrafter"/>
</dbReference>
<dbReference type="PANTHER" id="PTHR43691:SF11">
    <property type="entry name" value="FI09636P-RELATED"/>
    <property type="match status" value="1"/>
</dbReference>
<proteinExistence type="predicted"/>
<dbReference type="PANTHER" id="PTHR43691">
    <property type="entry name" value="URIDINE PHOSPHORYLASE"/>
    <property type="match status" value="1"/>
</dbReference>
<reference evidence="7" key="2">
    <citation type="submission" date="2017-05" db="EMBL/GenBank/DDBJ databases">
        <title>Improved OligoMM genomes.</title>
        <authorList>
            <person name="Garzetti D."/>
        </authorList>
    </citation>
    <scope>NUCLEOTIDE SEQUENCE [LARGE SCALE GENOMIC DNA]</scope>
    <source>
        <strain evidence="7">KB18</strain>
    </source>
</reference>
<evidence type="ECO:0000313" key="7">
    <source>
        <dbReference type="Proteomes" id="UP000196710"/>
    </source>
</evidence>
<dbReference type="CDD" id="cd09007">
    <property type="entry name" value="NP-I_spr0068"/>
    <property type="match status" value="1"/>
</dbReference>
<accession>A0A1Z2XV68</accession>
<evidence type="ECO:0000256" key="1">
    <source>
        <dbReference type="ARBA" id="ARBA00011888"/>
    </source>
</evidence>
<evidence type="ECO:0000313" key="8">
    <source>
        <dbReference type="Proteomes" id="UP000596035"/>
    </source>
</evidence>
<gene>
    <name evidence="5" type="ORF">ADH66_17740</name>
    <name evidence="6" type="ORF">I5Q82_08140</name>
</gene>
<comment type="catalytic activity">
    <reaction evidence="3">
        <text>uridine + phosphate = alpha-D-ribose 1-phosphate + uracil</text>
        <dbReference type="Rhea" id="RHEA:24388"/>
        <dbReference type="ChEBI" id="CHEBI:16704"/>
        <dbReference type="ChEBI" id="CHEBI:17568"/>
        <dbReference type="ChEBI" id="CHEBI:43474"/>
        <dbReference type="ChEBI" id="CHEBI:57720"/>
        <dbReference type="EC" id="2.4.2.3"/>
    </reaction>
</comment>
<dbReference type="Pfam" id="PF01048">
    <property type="entry name" value="PNP_UDP_1"/>
    <property type="match status" value="1"/>
</dbReference>
<evidence type="ECO:0000256" key="3">
    <source>
        <dbReference type="ARBA" id="ARBA00048447"/>
    </source>
</evidence>
<organism evidence="6 8">
    <name type="scientific">Acutalibacter muris</name>
    <dbReference type="NCBI Taxonomy" id="1796620"/>
    <lineage>
        <taxon>Bacteria</taxon>
        <taxon>Bacillati</taxon>
        <taxon>Bacillota</taxon>
        <taxon>Clostridia</taxon>
        <taxon>Eubacteriales</taxon>
        <taxon>Acutalibacteraceae</taxon>
        <taxon>Acutalibacter</taxon>
    </lineage>
</organism>
<dbReference type="GO" id="GO:0004731">
    <property type="term" value="F:purine-nucleoside phosphorylase activity"/>
    <property type="evidence" value="ECO:0007669"/>
    <property type="project" value="TreeGrafter"/>
</dbReference>
<name>A0A1Z2XV68_9FIRM</name>
<protein>
    <recommendedName>
        <fullName evidence="2">Uridine phosphorylase</fullName>
        <ecNumber evidence="1">2.4.2.3</ecNumber>
    </recommendedName>
</protein>
<dbReference type="InterPro" id="IPR000845">
    <property type="entry name" value="Nucleoside_phosphorylase_d"/>
</dbReference>
<sequence length="259" mass="28430">MIHNEFDPERKAIINPEDSFHRPDGDFPEICVGIFSKPIMEWLLEKYGGTEISHFGCCIGAVPVYKVSAFGTEAAVFMPFVGGPGAASTMEESIPMGGRYYVYFGAAGVLQKGISHGRLLLPTAAVRDEGLSYHYLPAAEEVELDPRDVQACREAMDGLGVSFAEGKTWTTDAFYRETRAKTARRREQGCVSVEMECASLAAVARFRGVHFAEFFYATDTVDDAGWDSGVLHEKGAGLEEVCFRVAVETGKRMRAARSE</sequence>
<feature type="domain" description="Nucleoside phosphorylase" evidence="4">
    <location>
        <begin position="41"/>
        <end position="223"/>
    </location>
</feature>